<dbReference type="GO" id="GO:0005576">
    <property type="term" value="C:extracellular region"/>
    <property type="evidence" value="ECO:0007669"/>
    <property type="project" value="TreeGrafter"/>
</dbReference>
<keyword evidence="4" id="KW-1185">Reference proteome</keyword>
<dbReference type="InterPro" id="IPR003399">
    <property type="entry name" value="Mce/MlaD"/>
</dbReference>
<evidence type="ECO:0000259" key="1">
    <source>
        <dbReference type="Pfam" id="PF02470"/>
    </source>
</evidence>
<dbReference type="RefSeq" id="WP_169584519.1">
    <property type="nucleotide sequence ID" value="NZ_VCQU01000001.1"/>
</dbReference>
<dbReference type="Proteomes" id="UP000535543">
    <property type="component" value="Unassembled WGS sequence"/>
</dbReference>
<feature type="domain" description="Mammalian cell entry C-terminal" evidence="2">
    <location>
        <begin position="114"/>
        <end position="324"/>
    </location>
</feature>
<dbReference type="Pfam" id="PF11887">
    <property type="entry name" value="Mce4_CUP1"/>
    <property type="match status" value="1"/>
</dbReference>
<feature type="domain" description="Mce/MlaD" evidence="1">
    <location>
        <begin position="37"/>
        <end position="108"/>
    </location>
</feature>
<sequence length="338" mass="36037">MTKNVVKFGAFALAMLLVLGMLILVLGQIRLDSRTGYQADFADASGLKAGQIVRLAGVDVGRVQSVELDHRIARVKFDVAQSIRLTQDATLQVRYSNLIGDRYLEVVNGANIAEPMSEGATFGTGQTKPALDIDALLGGLAPLTRSLQPEQVDRLSGELLRVLQGQGGTITGILQQVAALTSRLADRDELIGSVITNLGTVLQTVGDDSAALSNIIDQLQQLVGTLSQRSSPISDALVRINDGAATVSDLLLDNRPAIRADVNELNRTATVLDDGSAQLEAVLTQLPDAYQRLSQLGSYGSFFNFYLCAVTLKIDGPGGQPIITKLVQQKQGRCVTPQ</sequence>
<evidence type="ECO:0000313" key="3">
    <source>
        <dbReference type="EMBL" id="NMN93831.1"/>
    </source>
</evidence>
<evidence type="ECO:0000313" key="4">
    <source>
        <dbReference type="Proteomes" id="UP000535543"/>
    </source>
</evidence>
<dbReference type="Pfam" id="PF02470">
    <property type="entry name" value="MlaD"/>
    <property type="match status" value="1"/>
</dbReference>
<accession>A0A848K5H3</accession>
<proteinExistence type="predicted"/>
<reference evidence="3 4" key="2">
    <citation type="submission" date="2020-06" db="EMBL/GenBank/DDBJ databases">
        <title>Antribacter stalactiti gen. nov., sp. nov., a new member of the family Nacardiaceae isolated from a cave.</title>
        <authorList>
            <person name="Kim I.S."/>
        </authorList>
    </citation>
    <scope>NUCLEOTIDE SEQUENCE [LARGE SCALE GENOMIC DNA]</scope>
    <source>
        <strain evidence="3 4">YC2-7</strain>
    </source>
</reference>
<dbReference type="NCBIfam" id="TIGR00996">
    <property type="entry name" value="Mtu_fam_mce"/>
    <property type="match status" value="1"/>
</dbReference>
<dbReference type="PANTHER" id="PTHR33371:SF17">
    <property type="entry name" value="MCE-FAMILY PROTEIN MCE1B"/>
    <property type="match status" value="1"/>
</dbReference>
<reference evidence="3 4" key="1">
    <citation type="submission" date="2019-05" db="EMBL/GenBank/DDBJ databases">
        <authorList>
            <person name="Lee S.D."/>
        </authorList>
    </citation>
    <scope>NUCLEOTIDE SEQUENCE [LARGE SCALE GENOMIC DNA]</scope>
    <source>
        <strain evidence="3 4">YC2-7</strain>
    </source>
</reference>
<dbReference type="PANTHER" id="PTHR33371">
    <property type="entry name" value="INTERMEMBRANE PHOSPHOLIPID TRANSPORT SYSTEM BINDING PROTEIN MLAD-RELATED"/>
    <property type="match status" value="1"/>
</dbReference>
<dbReference type="InterPro" id="IPR024516">
    <property type="entry name" value="Mce_C"/>
</dbReference>
<organism evidence="3 4">
    <name type="scientific">Antrihabitans stalactiti</name>
    <dbReference type="NCBI Taxonomy" id="2584121"/>
    <lineage>
        <taxon>Bacteria</taxon>
        <taxon>Bacillati</taxon>
        <taxon>Actinomycetota</taxon>
        <taxon>Actinomycetes</taxon>
        <taxon>Mycobacteriales</taxon>
        <taxon>Nocardiaceae</taxon>
        <taxon>Antrihabitans</taxon>
    </lineage>
</organism>
<dbReference type="AlphaFoldDB" id="A0A848K5H3"/>
<evidence type="ECO:0000259" key="2">
    <source>
        <dbReference type="Pfam" id="PF11887"/>
    </source>
</evidence>
<dbReference type="EMBL" id="VCQU01000001">
    <property type="protein sequence ID" value="NMN93831.1"/>
    <property type="molecule type" value="Genomic_DNA"/>
</dbReference>
<comment type="caution">
    <text evidence="3">The sequence shown here is derived from an EMBL/GenBank/DDBJ whole genome shotgun (WGS) entry which is preliminary data.</text>
</comment>
<dbReference type="GO" id="GO:0051701">
    <property type="term" value="P:biological process involved in interaction with host"/>
    <property type="evidence" value="ECO:0007669"/>
    <property type="project" value="TreeGrafter"/>
</dbReference>
<protein>
    <submittedName>
        <fullName evidence="3">MCE family protein</fullName>
    </submittedName>
</protein>
<name>A0A848K5H3_9NOCA</name>
<dbReference type="InterPro" id="IPR052336">
    <property type="entry name" value="MlaD_Phospholipid_Transporter"/>
</dbReference>
<dbReference type="InterPro" id="IPR005693">
    <property type="entry name" value="Mce"/>
</dbReference>
<gene>
    <name evidence="3" type="ORF">FGL95_02095</name>
</gene>